<dbReference type="OrthoDB" id="3787664at2"/>
<dbReference type="PANTHER" id="PTHR30055:SF238">
    <property type="entry name" value="MYCOFACTOCIN BIOSYNTHESIS TRANSCRIPTIONAL REGULATOR MFTR-RELATED"/>
    <property type="match status" value="1"/>
</dbReference>
<dbReference type="Pfam" id="PF00440">
    <property type="entry name" value="TetR_N"/>
    <property type="match status" value="1"/>
</dbReference>
<protein>
    <submittedName>
        <fullName evidence="6">TetR family transcriptional regulator</fullName>
    </submittedName>
</protein>
<evidence type="ECO:0000259" key="5">
    <source>
        <dbReference type="PROSITE" id="PS50977"/>
    </source>
</evidence>
<evidence type="ECO:0000256" key="2">
    <source>
        <dbReference type="ARBA" id="ARBA00023125"/>
    </source>
</evidence>
<dbReference type="InterPro" id="IPR009057">
    <property type="entry name" value="Homeodomain-like_sf"/>
</dbReference>
<accession>A0A545AV30</accession>
<dbReference type="PROSITE" id="PS50977">
    <property type="entry name" value="HTH_TETR_2"/>
    <property type="match status" value="1"/>
</dbReference>
<keyword evidence="1" id="KW-0805">Transcription regulation</keyword>
<evidence type="ECO:0000313" key="6">
    <source>
        <dbReference type="EMBL" id="TQS45174.1"/>
    </source>
</evidence>
<dbReference type="InParanoid" id="A0A545AV30"/>
<comment type="caution">
    <text evidence="6">The sequence shown here is derived from an EMBL/GenBank/DDBJ whole genome shotgun (WGS) entry which is preliminary data.</text>
</comment>
<evidence type="ECO:0000313" key="7">
    <source>
        <dbReference type="Proteomes" id="UP000317982"/>
    </source>
</evidence>
<keyword evidence="3" id="KW-0804">Transcription</keyword>
<gene>
    <name evidence="6" type="ORF">FL583_11595</name>
</gene>
<dbReference type="EMBL" id="VIRS01000006">
    <property type="protein sequence ID" value="TQS45174.1"/>
    <property type="molecule type" value="Genomic_DNA"/>
</dbReference>
<dbReference type="InterPro" id="IPR050109">
    <property type="entry name" value="HTH-type_TetR-like_transc_reg"/>
</dbReference>
<name>A0A545AV30_9ACTN</name>
<feature type="DNA-binding region" description="H-T-H motif" evidence="4">
    <location>
        <begin position="34"/>
        <end position="53"/>
    </location>
</feature>
<dbReference type="GO" id="GO:0000976">
    <property type="term" value="F:transcription cis-regulatory region binding"/>
    <property type="evidence" value="ECO:0007669"/>
    <property type="project" value="TreeGrafter"/>
</dbReference>
<dbReference type="GO" id="GO:0003700">
    <property type="term" value="F:DNA-binding transcription factor activity"/>
    <property type="evidence" value="ECO:0007669"/>
    <property type="project" value="TreeGrafter"/>
</dbReference>
<evidence type="ECO:0000256" key="1">
    <source>
        <dbReference type="ARBA" id="ARBA00023015"/>
    </source>
</evidence>
<proteinExistence type="predicted"/>
<evidence type="ECO:0000256" key="3">
    <source>
        <dbReference type="ARBA" id="ARBA00023163"/>
    </source>
</evidence>
<organism evidence="6 7">
    <name type="scientific">Cryptosporangium phraense</name>
    <dbReference type="NCBI Taxonomy" id="2593070"/>
    <lineage>
        <taxon>Bacteria</taxon>
        <taxon>Bacillati</taxon>
        <taxon>Actinomycetota</taxon>
        <taxon>Actinomycetes</taxon>
        <taxon>Cryptosporangiales</taxon>
        <taxon>Cryptosporangiaceae</taxon>
        <taxon>Cryptosporangium</taxon>
    </lineage>
</organism>
<dbReference type="Gene3D" id="1.10.357.10">
    <property type="entry name" value="Tetracycline Repressor, domain 2"/>
    <property type="match status" value="1"/>
</dbReference>
<dbReference type="Proteomes" id="UP000317982">
    <property type="component" value="Unassembled WGS sequence"/>
</dbReference>
<dbReference type="InterPro" id="IPR001647">
    <property type="entry name" value="HTH_TetR"/>
</dbReference>
<dbReference type="SUPFAM" id="SSF46689">
    <property type="entry name" value="Homeodomain-like"/>
    <property type="match status" value="1"/>
</dbReference>
<dbReference type="PANTHER" id="PTHR30055">
    <property type="entry name" value="HTH-TYPE TRANSCRIPTIONAL REGULATOR RUTR"/>
    <property type="match status" value="1"/>
</dbReference>
<evidence type="ECO:0000256" key="4">
    <source>
        <dbReference type="PROSITE-ProRule" id="PRU00335"/>
    </source>
</evidence>
<dbReference type="AlphaFoldDB" id="A0A545AV30"/>
<sequence>MVEDLRTRRRQMTHREIHTAVLRLAAEHGLDQITVDQISAEAGVSRRTFFNYFQSKEHAVVSGPGELPAEAVAEFLAGTSVEPAQVLRDLSRLLLAEVEAHMPDRDDLRQVFALAYEHPAVLALLLADFNGFEREVASVVARRLGCRPEDETPTLLAAIALTAVRTGLQRWSLSEQPAADSPVPHVERAVALLHAVLAT</sequence>
<keyword evidence="2 4" id="KW-0238">DNA-binding</keyword>
<feature type="domain" description="HTH tetR-type" evidence="5">
    <location>
        <begin position="11"/>
        <end position="71"/>
    </location>
</feature>
<dbReference type="InterPro" id="IPR041347">
    <property type="entry name" value="MftR_C"/>
</dbReference>
<dbReference type="Pfam" id="PF17754">
    <property type="entry name" value="TetR_C_14"/>
    <property type="match status" value="1"/>
</dbReference>
<keyword evidence="7" id="KW-1185">Reference proteome</keyword>
<reference evidence="6 7" key="1">
    <citation type="submission" date="2019-07" db="EMBL/GenBank/DDBJ databases">
        <title>Cryptosporangium phraense sp. nov., isolated from plant litter.</title>
        <authorList>
            <person name="Suriyachadkun C."/>
        </authorList>
    </citation>
    <scope>NUCLEOTIDE SEQUENCE [LARGE SCALE GENOMIC DNA]</scope>
    <source>
        <strain evidence="6 7">A-T 5661</strain>
    </source>
</reference>